<feature type="compositionally biased region" description="Basic and acidic residues" evidence="1">
    <location>
        <begin position="1"/>
        <end position="12"/>
    </location>
</feature>
<gene>
    <name evidence="2" type="ORF">KS4_36810</name>
</gene>
<sequence length="35" mass="3895">MNVEQMIRRTVDNDDGWCEGGNRGEIDLDGDNGGR</sequence>
<evidence type="ECO:0000313" key="2">
    <source>
        <dbReference type="EMBL" id="QDU35598.1"/>
    </source>
</evidence>
<evidence type="ECO:0000313" key="3">
    <source>
        <dbReference type="Proteomes" id="UP000317369"/>
    </source>
</evidence>
<keyword evidence="3" id="KW-1185">Reference proteome</keyword>
<evidence type="ECO:0000256" key="1">
    <source>
        <dbReference type="SAM" id="MobiDB-lite"/>
    </source>
</evidence>
<name>A0A517YZD0_9BACT</name>
<dbReference type="AlphaFoldDB" id="A0A517YZD0"/>
<feature type="compositionally biased region" description="Basic and acidic residues" evidence="1">
    <location>
        <begin position="22"/>
        <end position="35"/>
    </location>
</feature>
<accession>A0A517YZD0</accession>
<dbReference type="EMBL" id="CP036425">
    <property type="protein sequence ID" value="QDU35598.1"/>
    <property type="molecule type" value="Genomic_DNA"/>
</dbReference>
<feature type="region of interest" description="Disordered" evidence="1">
    <location>
        <begin position="1"/>
        <end position="35"/>
    </location>
</feature>
<reference evidence="2 3" key="1">
    <citation type="submission" date="2019-02" db="EMBL/GenBank/DDBJ databases">
        <title>Deep-cultivation of Planctomycetes and their phenomic and genomic characterization uncovers novel biology.</title>
        <authorList>
            <person name="Wiegand S."/>
            <person name="Jogler M."/>
            <person name="Boedeker C."/>
            <person name="Pinto D."/>
            <person name="Vollmers J."/>
            <person name="Rivas-Marin E."/>
            <person name="Kohn T."/>
            <person name="Peeters S.H."/>
            <person name="Heuer A."/>
            <person name="Rast P."/>
            <person name="Oberbeckmann S."/>
            <person name="Bunk B."/>
            <person name="Jeske O."/>
            <person name="Meyerdierks A."/>
            <person name="Storesund J.E."/>
            <person name="Kallscheuer N."/>
            <person name="Luecker S."/>
            <person name="Lage O.M."/>
            <person name="Pohl T."/>
            <person name="Merkel B.J."/>
            <person name="Hornburger P."/>
            <person name="Mueller R.-W."/>
            <person name="Bruemmer F."/>
            <person name="Labrenz M."/>
            <person name="Spormann A.M."/>
            <person name="Op den Camp H."/>
            <person name="Overmann J."/>
            <person name="Amann R."/>
            <person name="Jetten M.S.M."/>
            <person name="Mascher T."/>
            <person name="Medema M.H."/>
            <person name="Devos D.P."/>
            <person name="Kaster A.-K."/>
            <person name="Ovreas L."/>
            <person name="Rohde M."/>
            <person name="Galperin M.Y."/>
            <person name="Jogler C."/>
        </authorList>
    </citation>
    <scope>NUCLEOTIDE SEQUENCE [LARGE SCALE GENOMIC DNA]</scope>
    <source>
        <strain evidence="2 3">KS4</strain>
    </source>
</reference>
<organism evidence="2 3">
    <name type="scientific">Poriferisphaera corsica</name>
    <dbReference type="NCBI Taxonomy" id="2528020"/>
    <lineage>
        <taxon>Bacteria</taxon>
        <taxon>Pseudomonadati</taxon>
        <taxon>Planctomycetota</taxon>
        <taxon>Phycisphaerae</taxon>
        <taxon>Phycisphaerales</taxon>
        <taxon>Phycisphaeraceae</taxon>
        <taxon>Poriferisphaera</taxon>
    </lineage>
</organism>
<proteinExistence type="predicted"/>
<dbReference type="Proteomes" id="UP000317369">
    <property type="component" value="Chromosome"/>
</dbReference>
<dbReference type="KEGG" id="pcor:KS4_36810"/>
<protein>
    <submittedName>
        <fullName evidence="2">Uncharacterized protein</fullName>
    </submittedName>
</protein>